<dbReference type="Gene3D" id="1.10.8.270">
    <property type="entry name" value="putative rabgap domain of human tbc1 domain family member 14 like domains"/>
    <property type="match status" value="1"/>
</dbReference>
<dbReference type="RefSeq" id="XP_039246569.1">
    <property type="nucleotide sequence ID" value="XM_039390635.1"/>
</dbReference>
<evidence type="ECO:0000256" key="1">
    <source>
        <dbReference type="ARBA" id="ARBA00004419"/>
    </source>
</evidence>
<comment type="subcellular location">
    <subcellularLocation>
        <location evidence="1">Cytoplasmic vesicle</location>
        <location evidence="1">Autophagosome</location>
    </subcellularLocation>
    <subcellularLocation>
        <location evidence="2">Endosome membrane</location>
    </subcellularLocation>
</comment>
<keyword evidence="10" id="KW-0968">Cytoplasmic vesicle</keyword>
<accession>A0A7R5L6T3</accession>
<feature type="coiled-coil region" evidence="13">
    <location>
        <begin position="567"/>
        <end position="594"/>
    </location>
</feature>
<feature type="region of interest" description="Disordered" evidence="14">
    <location>
        <begin position="713"/>
        <end position="789"/>
    </location>
</feature>
<evidence type="ECO:0000256" key="12">
    <source>
        <dbReference type="ARBA" id="ARBA00072014"/>
    </source>
</evidence>
<keyword evidence="4" id="KW-0343">GTPase activation</keyword>
<evidence type="ECO:0000256" key="6">
    <source>
        <dbReference type="ARBA" id="ARBA00022753"/>
    </source>
</evidence>
<dbReference type="PANTHER" id="PTHR22957:SF337">
    <property type="entry name" value="TBC1 DOMAIN FAMILY MEMBER 5"/>
    <property type="match status" value="1"/>
</dbReference>
<dbReference type="CTD" id="9779"/>
<sequence length="789" mass="89202">MYHSASETSHPLQTEEQEIGIDPLQSFLNKPGEGGSNENGSTHQTSDSDGTFISYSKEWEELFVNNNYLATIRLKGINGQLRSSRFRSVCWKLFLEVLPQDRSQWIKTTSDLRTSYNKIKEIHITNPRKAGQQDLIINNPLSQDEGSLWNKFFQDKELRAMIEQDVTRTFPEMQYFQQENVRKILTDVLFCYARENEQLLYKQGMHELLAPIVFILHCDHQAFSHASEAAQPSEEMKVLLNPEYLEHDAYAMFTRLMKTAEHWFSTFEHDSQKEKDVMITPMPFARPQDLGPSIAIVAKVNQIQDHLLKKHDIELYMHLNRLEIAPQIYGLRWVRLLFGREFPLQDLLVVWDALFADSITLNLVDYIFVAMLLYIRDALISSNYQTCLGLLMHYPPIGDVHSLILRALFLRDPKRNPRPVTHQFQQNLDYYKARGADLMNKTRASAKAAPLNINKVSNSLLNFGRKLIAPAMASGGAVGTPTGGSSFPPTSMPIRSTVEAPQHHHHHQQHQHHQSQQQRMMKSESMPVQLGKGKGETCVTVPCELSAVWNSKSRLDGFLNQQTKAFKDEFLAEEEELEAQISFLQGQLNDLEAMCKYCAKMMNTHLGNIQEVILQEHLEKEDEILVSLAGLKQIKDILKGSLRFNQSQLEAEENEQITIADDHYCSNSQNKGAGDVLKGPVITKQQFISGQQTTTDSSTSESKSADDYIMVSKEEEGSKSAVPEPVQSLQAHKESVVKPEAPSRSSLIFSDPLMGSISASSSNLSSSPDDDSSNNSKDSDFAIVSPLDI</sequence>
<reference evidence="17" key="1">
    <citation type="submission" date="2025-08" db="UniProtKB">
        <authorList>
            <consortium name="RefSeq"/>
        </authorList>
    </citation>
    <scope>IDENTIFICATION</scope>
    <source>
        <tissue evidence="17">Muscle</tissue>
    </source>
</reference>
<dbReference type="PROSITE" id="PS50086">
    <property type="entry name" value="TBC_RABGAP"/>
    <property type="match status" value="1"/>
</dbReference>
<dbReference type="InterPro" id="IPR035969">
    <property type="entry name" value="Rab-GAP_TBC_sf"/>
</dbReference>
<keyword evidence="9" id="KW-0472">Membrane</keyword>
<evidence type="ECO:0000256" key="9">
    <source>
        <dbReference type="ARBA" id="ARBA00023136"/>
    </source>
</evidence>
<feature type="compositionally biased region" description="Polar residues" evidence="14">
    <location>
        <begin position="38"/>
        <end position="49"/>
    </location>
</feature>
<feature type="region of interest" description="Disordered" evidence="14">
    <location>
        <begin position="478"/>
        <end position="524"/>
    </location>
</feature>
<dbReference type="GO" id="GO:0005776">
    <property type="term" value="C:autophagosome"/>
    <property type="evidence" value="ECO:0007669"/>
    <property type="project" value="UniProtKB-SubCell"/>
</dbReference>
<proteinExistence type="predicted"/>
<evidence type="ECO:0000256" key="8">
    <source>
        <dbReference type="ARBA" id="ARBA00023006"/>
    </source>
</evidence>
<protein>
    <recommendedName>
        <fullName evidence="12">TBC1 domain family member 5</fullName>
    </recommendedName>
</protein>
<dbReference type="PANTHER" id="PTHR22957">
    <property type="entry name" value="TBC1 DOMAIN FAMILY MEMBER GTPASE-ACTIVATING PROTEIN"/>
    <property type="match status" value="1"/>
</dbReference>
<dbReference type="GO" id="GO:0005096">
    <property type="term" value="F:GTPase activator activity"/>
    <property type="evidence" value="ECO:0007669"/>
    <property type="project" value="UniProtKB-KW"/>
</dbReference>
<feature type="region of interest" description="Disordered" evidence="14">
    <location>
        <begin position="25"/>
        <end position="49"/>
    </location>
</feature>
<dbReference type="FunFam" id="1.10.8.270:FF:000011">
    <property type="entry name" value="TBC1 domain family member 5"/>
    <property type="match status" value="1"/>
</dbReference>
<dbReference type="AlphaFoldDB" id="A0A7R5L6T3"/>
<name>A0A7R5L6T3_9PASS</name>
<evidence type="ECO:0000256" key="10">
    <source>
        <dbReference type="ARBA" id="ARBA00023329"/>
    </source>
</evidence>
<keyword evidence="6" id="KW-0967">Endosome</keyword>
<organism evidence="16 17">
    <name type="scientific">Pipra filicauda</name>
    <name type="common">Wire-tailed manakin</name>
    <dbReference type="NCBI Taxonomy" id="649802"/>
    <lineage>
        <taxon>Eukaryota</taxon>
        <taxon>Metazoa</taxon>
        <taxon>Chordata</taxon>
        <taxon>Craniata</taxon>
        <taxon>Vertebrata</taxon>
        <taxon>Euteleostomi</taxon>
        <taxon>Archelosauria</taxon>
        <taxon>Archosauria</taxon>
        <taxon>Dinosauria</taxon>
        <taxon>Saurischia</taxon>
        <taxon>Theropoda</taxon>
        <taxon>Coelurosauria</taxon>
        <taxon>Aves</taxon>
        <taxon>Neognathae</taxon>
        <taxon>Neoaves</taxon>
        <taxon>Telluraves</taxon>
        <taxon>Australaves</taxon>
        <taxon>Passeriformes</taxon>
        <taxon>Pipridae</taxon>
        <taxon>Pipra</taxon>
    </lineage>
</organism>
<keyword evidence="16" id="KW-1185">Reference proteome</keyword>
<dbReference type="GO" id="GO:0006914">
    <property type="term" value="P:autophagy"/>
    <property type="evidence" value="ECO:0007669"/>
    <property type="project" value="UniProtKB-KW"/>
</dbReference>
<evidence type="ECO:0000313" key="17">
    <source>
        <dbReference type="RefSeq" id="XP_039246569.1"/>
    </source>
</evidence>
<evidence type="ECO:0000256" key="14">
    <source>
        <dbReference type="SAM" id="MobiDB-lite"/>
    </source>
</evidence>
<evidence type="ECO:0000256" key="3">
    <source>
        <dbReference type="ARBA" id="ARBA00022448"/>
    </source>
</evidence>
<feature type="compositionally biased region" description="Basic residues" evidence="14">
    <location>
        <begin position="503"/>
        <end position="513"/>
    </location>
</feature>
<feature type="domain" description="Rab-GAP TBC" evidence="15">
    <location>
        <begin position="81"/>
        <end position="358"/>
    </location>
</feature>
<dbReference type="Pfam" id="PF00566">
    <property type="entry name" value="RabGAP-TBC"/>
    <property type="match status" value="1"/>
</dbReference>
<dbReference type="InParanoid" id="A0A7R5L6T3"/>
<keyword evidence="5" id="KW-0597">Phosphoprotein</keyword>
<evidence type="ECO:0000256" key="7">
    <source>
        <dbReference type="ARBA" id="ARBA00022927"/>
    </source>
</evidence>
<dbReference type="GeneID" id="113989323"/>
<comment type="subunit">
    <text evidence="11">Interacts with MAP1LC3A, MAP1LC3B, MAP1LC3C, GABARAP, GABARAPL1, GABARAPL2. Interacts with VPS29 and VPS35; indicative for an association with retromer CSC subcomplex. MAP1LC3A and VPS29 compete for binding to TBC1D5. Interacts with AP2M1; indicative for an association with the AP2 complex. Interacts with ULK1 and ATG13 (phosphorylated); indicative for an association with the activated ULK1-ATG13-FIP200 complex. Interacts with ATG9A; the interactions seems to be restricted to the AP2-clathrin-associated fraction of ATG9A.</text>
</comment>
<dbReference type="Gene3D" id="1.10.472.80">
    <property type="entry name" value="Ypt/Rab-GAP domain of gyp1p, domain 3"/>
    <property type="match status" value="1"/>
</dbReference>
<dbReference type="SMART" id="SM00164">
    <property type="entry name" value="TBC"/>
    <property type="match status" value="1"/>
</dbReference>
<gene>
    <name evidence="17" type="primary">TBC1D5</name>
</gene>
<keyword evidence="3" id="KW-0813">Transport</keyword>
<evidence type="ECO:0000313" key="16">
    <source>
        <dbReference type="Proteomes" id="UP000504627"/>
    </source>
</evidence>
<feature type="compositionally biased region" description="Low complexity" evidence="14">
    <location>
        <begin position="756"/>
        <end position="767"/>
    </location>
</feature>
<evidence type="ECO:0000259" key="15">
    <source>
        <dbReference type="PROSITE" id="PS50086"/>
    </source>
</evidence>
<evidence type="ECO:0000256" key="11">
    <source>
        <dbReference type="ARBA" id="ARBA00062017"/>
    </source>
</evidence>
<evidence type="ECO:0000256" key="5">
    <source>
        <dbReference type="ARBA" id="ARBA00022553"/>
    </source>
</evidence>
<dbReference type="SUPFAM" id="SSF47923">
    <property type="entry name" value="Ypt/Rab-GAP domain of gyp1p"/>
    <property type="match status" value="2"/>
</dbReference>
<dbReference type="GO" id="GO:0015031">
    <property type="term" value="P:protein transport"/>
    <property type="evidence" value="ECO:0007669"/>
    <property type="project" value="UniProtKB-KW"/>
</dbReference>
<dbReference type="Proteomes" id="UP000504627">
    <property type="component" value="Unplaced"/>
</dbReference>
<dbReference type="FunFam" id="1.10.472.80:FF:000010">
    <property type="entry name" value="Putative TBC1 domain family member 5"/>
    <property type="match status" value="1"/>
</dbReference>
<keyword evidence="7" id="KW-0653">Protein transport</keyword>
<dbReference type="GO" id="GO:0010008">
    <property type="term" value="C:endosome membrane"/>
    <property type="evidence" value="ECO:0007669"/>
    <property type="project" value="UniProtKB-SubCell"/>
</dbReference>
<evidence type="ECO:0000256" key="13">
    <source>
        <dbReference type="SAM" id="Coils"/>
    </source>
</evidence>
<keyword evidence="13" id="KW-0175">Coiled coil</keyword>
<keyword evidence="8" id="KW-0072">Autophagy</keyword>
<evidence type="ECO:0000256" key="2">
    <source>
        <dbReference type="ARBA" id="ARBA00004608"/>
    </source>
</evidence>
<evidence type="ECO:0000256" key="4">
    <source>
        <dbReference type="ARBA" id="ARBA00022468"/>
    </source>
</evidence>
<dbReference type="InterPro" id="IPR000195">
    <property type="entry name" value="Rab-GAP-TBC_dom"/>
</dbReference>